<evidence type="ECO:0000259" key="14">
    <source>
        <dbReference type="Pfam" id="PF07715"/>
    </source>
</evidence>
<comment type="subcellular location">
    <subcellularLocation>
        <location evidence="1 10">Cell outer membrane</location>
        <topology evidence="1 10">Multi-pass membrane protein</topology>
    </subcellularLocation>
</comment>
<dbReference type="PANTHER" id="PTHR30069:SF29">
    <property type="entry name" value="HEMOGLOBIN AND HEMOGLOBIN-HAPTOGLOBIN-BINDING PROTEIN 1-RELATED"/>
    <property type="match status" value="1"/>
</dbReference>
<dbReference type="InterPro" id="IPR037066">
    <property type="entry name" value="Plug_dom_sf"/>
</dbReference>
<evidence type="ECO:0000256" key="3">
    <source>
        <dbReference type="ARBA" id="ARBA00022452"/>
    </source>
</evidence>
<keyword evidence="6 11" id="KW-0798">TonB box</keyword>
<dbReference type="InterPro" id="IPR000531">
    <property type="entry name" value="Beta-barrel_TonB"/>
</dbReference>
<dbReference type="PANTHER" id="PTHR30069">
    <property type="entry name" value="TONB-DEPENDENT OUTER MEMBRANE RECEPTOR"/>
    <property type="match status" value="1"/>
</dbReference>
<evidence type="ECO:0000256" key="2">
    <source>
        <dbReference type="ARBA" id="ARBA00022448"/>
    </source>
</evidence>
<dbReference type="Gene3D" id="2.170.130.10">
    <property type="entry name" value="TonB-dependent receptor, plug domain"/>
    <property type="match status" value="1"/>
</dbReference>
<dbReference type="Gene3D" id="2.60.40.1120">
    <property type="entry name" value="Carboxypeptidase-like, regulatory domain"/>
    <property type="match status" value="1"/>
</dbReference>
<gene>
    <name evidence="15" type="ORF">DCO56_20720</name>
</gene>
<dbReference type="EMBL" id="QCXX01000006">
    <property type="protein sequence ID" value="PUV22626.1"/>
    <property type="molecule type" value="Genomic_DNA"/>
</dbReference>
<feature type="signal peptide" evidence="12">
    <location>
        <begin position="1"/>
        <end position="28"/>
    </location>
</feature>
<evidence type="ECO:0000256" key="10">
    <source>
        <dbReference type="PROSITE-ProRule" id="PRU01360"/>
    </source>
</evidence>
<reference evidence="15 16" key="1">
    <citation type="submission" date="2018-04" db="EMBL/GenBank/DDBJ databases">
        <title>Sphingobacterium sp. M46 Genome.</title>
        <authorList>
            <person name="Cheng J."/>
            <person name="Li Y."/>
        </authorList>
    </citation>
    <scope>NUCLEOTIDE SEQUENCE [LARGE SCALE GENOMIC DNA]</scope>
    <source>
        <strain evidence="15 16">M46</strain>
    </source>
</reference>
<evidence type="ECO:0000259" key="13">
    <source>
        <dbReference type="Pfam" id="PF00593"/>
    </source>
</evidence>
<dbReference type="Pfam" id="PF00593">
    <property type="entry name" value="TonB_dep_Rec_b-barrel"/>
    <property type="match status" value="1"/>
</dbReference>
<evidence type="ECO:0000256" key="12">
    <source>
        <dbReference type="SAM" id="SignalP"/>
    </source>
</evidence>
<keyword evidence="9 10" id="KW-0998">Cell outer membrane</keyword>
<dbReference type="SUPFAM" id="SSF56935">
    <property type="entry name" value="Porins"/>
    <property type="match status" value="1"/>
</dbReference>
<dbReference type="RefSeq" id="WP_108635656.1">
    <property type="nucleotide sequence ID" value="NZ_QCXX01000006.1"/>
</dbReference>
<dbReference type="GO" id="GO:0009279">
    <property type="term" value="C:cell outer membrane"/>
    <property type="evidence" value="ECO:0007669"/>
    <property type="project" value="UniProtKB-SubCell"/>
</dbReference>
<dbReference type="OrthoDB" id="600887at2"/>
<dbReference type="NCBIfam" id="TIGR04056">
    <property type="entry name" value="OMP_RagA_SusC"/>
    <property type="match status" value="1"/>
</dbReference>
<feature type="domain" description="TonB-dependent receptor-like beta-barrel" evidence="13">
    <location>
        <begin position="431"/>
        <end position="1001"/>
    </location>
</feature>
<evidence type="ECO:0000256" key="5">
    <source>
        <dbReference type="ARBA" id="ARBA00022729"/>
    </source>
</evidence>
<dbReference type="NCBIfam" id="TIGR04057">
    <property type="entry name" value="SusC_RagA_signa"/>
    <property type="match status" value="1"/>
</dbReference>
<dbReference type="InterPro" id="IPR036942">
    <property type="entry name" value="Beta-barrel_TonB_sf"/>
</dbReference>
<keyword evidence="4 10" id="KW-0812">Transmembrane</keyword>
<evidence type="ECO:0000313" key="16">
    <source>
        <dbReference type="Proteomes" id="UP000250831"/>
    </source>
</evidence>
<evidence type="ECO:0000313" key="15">
    <source>
        <dbReference type="EMBL" id="PUV22626.1"/>
    </source>
</evidence>
<evidence type="ECO:0000256" key="1">
    <source>
        <dbReference type="ARBA" id="ARBA00004571"/>
    </source>
</evidence>
<dbReference type="Pfam" id="PF07715">
    <property type="entry name" value="Plug"/>
    <property type="match status" value="1"/>
</dbReference>
<evidence type="ECO:0000256" key="4">
    <source>
        <dbReference type="ARBA" id="ARBA00022692"/>
    </source>
</evidence>
<keyword evidence="16" id="KW-1185">Reference proteome</keyword>
<dbReference type="GO" id="GO:0044718">
    <property type="term" value="P:siderophore transmembrane transport"/>
    <property type="evidence" value="ECO:0007669"/>
    <property type="project" value="TreeGrafter"/>
</dbReference>
<evidence type="ECO:0000256" key="8">
    <source>
        <dbReference type="ARBA" id="ARBA00023170"/>
    </source>
</evidence>
<keyword evidence="3 10" id="KW-1134">Transmembrane beta strand</keyword>
<evidence type="ECO:0000256" key="7">
    <source>
        <dbReference type="ARBA" id="ARBA00023136"/>
    </source>
</evidence>
<dbReference type="InterPro" id="IPR008969">
    <property type="entry name" value="CarboxyPept-like_regulatory"/>
</dbReference>
<comment type="similarity">
    <text evidence="10 11">Belongs to the TonB-dependent receptor family.</text>
</comment>
<feature type="chain" id="PRO_5016784188" evidence="12">
    <location>
        <begin position="29"/>
        <end position="1038"/>
    </location>
</feature>
<evidence type="ECO:0000256" key="11">
    <source>
        <dbReference type="RuleBase" id="RU003357"/>
    </source>
</evidence>
<dbReference type="InterPro" id="IPR023996">
    <property type="entry name" value="TonB-dep_OMP_SusC/RagA"/>
</dbReference>
<accession>A0A363NP97</accession>
<feature type="domain" description="TonB-dependent receptor plug" evidence="14">
    <location>
        <begin position="133"/>
        <end position="238"/>
    </location>
</feature>
<evidence type="ECO:0000256" key="6">
    <source>
        <dbReference type="ARBA" id="ARBA00023077"/>
    </source>
</evidence>
<dbReference type="Pfam" id="PF13715">
    <property type="entry name" value="CarbopepD_reg_2"/>
    <property type="match status" value="1"/>
</dbReference>
<dbReference type="Proteomes" id="UP000250831">
    <property type="component" value="Unassembled WGS sequence"/>
</dbReference>
<protein>
    <submittedName>
        <fullName evidence="15">TonB-dependent receptor</fullName>
    </submittedName>
</protein>
<dbReference type="InterPro" id="IPR023997">
    <property type="entry name" value="TonB-dep_OMP_SusC/RagA_CS"/>
</dbReference>
<dbReference type="FunFam" id="2.170.130.10:FF:000003">
    <property type="entry name" value="SusC/RagA family TonB-linked outer membrane protein"/>
    <property type="match status" value="1"/>
</dbReference>
<keyword evidence="2 10" id="KW-0813">Transport</keyword>
<dbReference type="SUPFAM" id="SSF49464">
    <property type="entry name" value="Carboxypeptidase regulatory domain-like"/>
    <property type="match status" value="1"/>
</dbReference>
<name>A0A363NP97_9SPHI</name>
<organism evidence="15 16">
    <name type="scientific">Sphingobacterium athyrii</name>
    <dbReference type="NCBI Taxonomy" id="2152717"/>
    <lineage>
        <taxon>Bacteria</taxon>
        <taxon>Pseudomonadati</taxon>
        <taxon>Bacteroidota</taxon>
        <taxon>Sphingobacteriia</taxon>
        <taxon>Sphingobacteriales</taxon>
        <taxon>Sphingobacteriaceae</taxon>
        <taxon>Sphingobacterium</taxon>
    </lineage>
</organism>
<dbReference type="InterPro" id="IPR012910">
    <property type="entry name" value="Plug_dom"/>
</dbReference>
<evidence type="ECO:0000256" key="9">
    <source>
        <dbReference type="ARBA" id="ARBA00023237"/>
    </source>
</evidence>
<dbReference type="AlphaFoldDB" id="A0A363NP97"/>
<sequence>MISKFTSNQKVSLLAIALLVASSQSTFAIDRPAVFESTANLIEQNQITGKVTSDNGPLAGATISVKGTSVSTSTDTKGAFSIKAKTGDILVVSSVGYKPKEVTVAGSTISIQLEGDNAALEEVVVVGFAKQKKVNLTGAVQAITSKDLQDRPVTNVSSAIQGKFSGVTITQNSGQPGKDNGTIRIRGLGTINNANPLVIVDGIESSMNNINPNDIESVSVLKDGPSAAIYGSKAANGVILITTKKGGSGKPQLNYTGYAGIQDPTRLPEYMNSYDHAVILNEALKNEGKTTRFTAQDLELFKNGSDPDGHPNTDWLGLLYKGSGFQQAHNLQVTGGTEDVQYMASGGYLGQKGVIKVASSDRYNLRTNVGAKVSERLRFDLGLAYNYQRITEPVNPYTGDMAQIFRQVNRIPNFIPYKYSNGVYGRGSDGNPIAWMDMESKDNMTYKHTQVNFSGEFKILEGLKVKQVIGFQPIDNMSSKFVKDIQYYNQNGESGPKQGINNLTVYNFQSERLTFQTLLTYDKKIGNHQFNVLGGFMDETFRADYSSAYAQGFLNHDFPELNLGSRDGMKVDGGAKKLILRSFFGRINYAFADKYLLEANVRRDGTSRFLGNNRWSTFPSFSAGWRISQEDFFKESALAEGISELKLRGGWGKLGNQQLSATSDNLYPTGDAFYPGIFTIAPGFNYPFEKDKVSSGGATAQSANPLLRWEATTSTNIGLDLNLKNNLGFVFEYFDRRTDGVLLKLPVSNLYGLPAPYQNAGKVQNNGVELQINYQNSIGDFKYSIAANGSYINNQIKKWASDEPQVNGTFYVYEQGRPIRSFYGYESIGIYRSNEEYTNSKIQGVNDKIGAGDLIYKDQNGDKKIDGNDRVYLGSPDPKFIFGLTSNMSYKNFDLSLFFQGAAKVQGYLWGEAIGGISGSDKPTTIYADRFNAETNPSGSMPRALTSWTQNSPSGTPSDFWIQNASYVRLKNITFGYTLPKTFTDRIGIKGAKLYYSGQNLLTFTGFAKGFDPEAPADSRGNYYPQVKTNVFGLNVNF</sequence>
<keyword evidence="5 12" id="KW-0732">Signal</keyword>
<dbReference type="Gene3D" id="2.40.170.20">
    <property type="entry name" value="TonB-dependent receptor, beta-barrel domain"/>
    <property type="match status" value="1"/>
</dbReference>
<dbReference type="PROSITE" id="PS52016">
    <property type="entry name" value="TONB_DEPENDENT_REC_3"/>
    <property type="match status" value="1"/>
</dbReference>
<dbReference type="GO" id="GO:0015344">
    <property type="term" value="F:siderophore uptake transmembrane transporter activity"/>
    <property type="evidence" value="ECO:0007669"/>
    <property type="project" value="TreeGrafter"/>
</dbReference>
<keyword evidence="8 15" id="KW-0675">Receptor</keyword>
<proteinExistence type="inferred from homology"/>
<comment type="caution">
    <text evidence="15">The sequence shown here is derived from an EMBL/GenBank/DDBJ whole genome shotgun (WGS) entry which is preliminary data.</text>
</comment>
<keyword evidence="7 10" id="KW-0472">Membrane</keyword>
<dbReference type="InterPro" id="IPR039426">
    <property type="entry name" value="TonB-dep_rcpt-like"/>
</dbReference>